<evidence type="ECO:0000313" key="3">
    <source>
        <dbReference type="Proteomes" id="UP000297540"/>
    </source>
</evidence>
<feature type="transmembrane region" description="Helical" evidence="1">
    <location>
        <begin position="53"/>
        <end position="74"/>
    </location>
</feature>
<keyword evidence="1" id="KW-0812">Transmembrane</keyword>
<dbReference type="OrthoDB" id="9931764at2"/>
<proteinExistence type="predicted"/>
<keyword evidence="3" id="KW-1185">Reference proteome</keyword>
<accession>A0A4Y8S8R9</accession>
<name>A0A4Y8S8R9_9SPHI</name>
<gene>
    <name evidence="2" type="ORF">E2R66_20115</name>
</gene>
<dbReference type="Proteomes" id="UP000297540">
    <property type="component" value="Unassembled WGS sequence"/>
</dbReference>
<protein>
    <submittedName>
        <fullName evidence="2">Uncharacterized protein</fullName>
    </submittedName>
</protein>
<dbReference type="EMBL" id="SOZE01000024">
    <property type="protein sequence ID" value="TFF35051.1"/>
    <property type="molecule type" value="Genomic_DNA"/>
</dbReference>
<evidence type="ECO:0000313" key="2">
    <source>
        <dbReference type="EMBL" id="TFF35051.1"/>
    </source>
</evidence>
<organism evidence="2 3">
    <name type="scientific">Mucilaginibacter psychrotolerans</name>
    <dbReference type="NCBI Taxonomy" id="1524096"/>
    <lineage>
        <taxon>Bacteria</taxon>
        <taxon>Pseudomonadati</taxon>
        <taxon>Bacteroidota</taxon>
        <taxon>Sphingobacteriia</taxon>
        <taxon>Sphingobacteriales</taxon>
        <taxon>Sphingobacteriaceae</taxon>
        <taxon>Mucilaginibacter</taxon>
    </lineage>
</organism>
<dbReference type="RefSeq" id="WP_133233940.1">
    <property type="nucleotide sequence ID" value="NZ_SOZE01000024.1"/>
</dbReference>
<evidence type="ECO:0000256" key="1">
    <source>
        <dbReference type="SAM" id="Phobius"/>
    </source>
</evidence>
<feature type="transmembrane region" description="Helical" evidence="1">
    <location>
        <begin position="27"/>
        <end position="47"/>
    </location>
</feature>
<dbReference type="AlphaFoldDB" id="A0A4Y8S8R9"/>
<keyword evidence="1" id="KW-0472">Membrane</keyword>
<reference evidence="2 3" key="1">
    <citation type="journal article" date="2017" name="Int. J. Syst. Evol. Microbiol.">
        <title>Mucilaginibacterpsychrotolerans sp. nov., isolated from peatlands.</title>
        <authorList>
            <person name="Deng Y."/>
            <person name="Shen L."/>
            <person name="Xu B."/>
            <person name="Liu Y."/>
            <person name="Gu Z."/>
            <person name="Liu H."/>
            <person name="Zhou Y."/>
        </authorList>
    </citation>
    <scope>NUCLEOTIDE SEQUENCE [LARGE SCALE GENOMIC DNA]</scope>
    <source>
        <strain evidence="2 3">NH7-4</strain>
    </source>
</reference>
<sequence length="171" mass="19578">MRQIIIDKSIERGRLVYKFDRKLVGDYTMSFILGIGFPIVLFIWSLINPYVFRNAPGAGFLLCVITWTLINYYYSIKLVKVRMRNPGENKEQIIGIVQHYYPKVNFTSGMLSLIRGQKPEGWGGRGKVVSIIINGDYLYINVVSTFRGGQFDVLFCGLLNHLEAKDLARAF</sequence>
<keyword evidence="1" id="KW-1133">Transmembrane helix</keyword>
<comment type="caution">
    <text evidence="2">The sequence shown here is derived from an EMBL/GenBank/DDBJ whole genome shotgun (WGS) entry which is preliminary data.</text>
</comment>